<dbReference type="PROSITE" id="PS51763">
    <property type="entry name" value="CBM10"/>
    <property type="match status" value="2"/>
</dbReference>
<dbReference type="STRING" id="1754192.A0A1Y1WU73"/>
<feature type="region of interest" description="Disordered" evidence="4">
    <location>
        <begin position="55"/>
        <end position="98"/>
    </location>
</feature>
<name>A0A1Y1WU73_9FUNG</name>
<reference evidence="7 8" key="1">
    <citation type="submission" date="2016-08" db="EMBL/GenBank/DDBJ databases">
        <title>A Parts List for Fungal Cellulosomes Revealed by Comparative Genomics.</title>
        <authorList>
            <consortium name="DOE Joint Genome Institute"/>
            <person name="Haitjema C.H."/>
            <person name="Gilmore S.P."/>
            <person name="Henske J.K."/>
            <person name="Solomon K.V."/>
            <person name="De Groot R."/>
            <person name="Kuo A."/>
            <person name="Mondo S.J."/>
            <person name="Salamov A.A."/>
            <person name="Labutti K."/>
            <person name="Zhao Z."/>
            <person name="Chiniquy J."/>
            <person name="Barry K."/>
            <person name="Brewer H.M."/>
            <person name="Purvine S.O."/>
            <person name="Wright A.T."/>
            <person name="Boxma B."/>
            <person name="Van Alen T."/>
            <person name="Hackstein J.H."/>
            <person name="Baker S.E."/>
            <person name="Grigoriev I.V."/>
            <person name="O'Malley M.A."/>
        </authorList>
    </citation>
    <scope>NUCLEOTIDE SEQUENCE [LARGE SCALE GENOMIC DNA]</scope>
    <source>
        <strain evidence="7 8">S4</strain>
    </source>
</reference>
<dbReference type="PANTHER" id="PTHR40050">
    <property type="entry name" value="INNER SPORE COAT PROTEIN H"/>
    <property type="match status" value="1"/>
</dbReference>
<dbReference type="Pfam" id="PF08757">
    <property type="entry name" value="CotH"/>
    <property type="match status" value="1"/>
</dbReference>
<dbReference type="Gene3D" id="3.90.1220.10">
    <property type="entry name" value="Cellulose docking domain, dockering"/>
    <property type="match status" value="2"/>
</dbReference>
<keyword evidence="2" id="KW-0677">Repeat</keyword>
<keyword evidence="8" id="KW-1185">Reference proteome</keyword>
<dbReference type="Proteomes" id="UP000193944">
    <property type="component" value="Unassembled WGS sequence"/>
</dbReference>
<feature type="domain" description="CBM10" evidence="6">
    <location>
        <begin position="602"/>
        <end position="640"/>
    </location>
</feature>
<keyword evidence="1 5" id="KW-0732">Signal</keyword>
<feature type="region of interest" description="Disordered" evidence="4">
    <location>
        <begin position="493"/>
        <end position="532"/>
    </location>
</feature>
<dbReference type="PANTHER" id="PTHR40050:SF1">
    <property type="entry name" value="INNER SPORE COAT PROTEIN H"/>
    <property type="match status" value="1"/>
</dbReference>
<evidence type="ECO:0000313" key="7">
    <source>
        <dbReference type="EMBL" id="ORX76992.1"/>
    </source>
</evidence>
<evidence type="ECO:0000256" key="5">
    <source>
        <dbReference type="SAM" id="SignalP"/>
    </source>
</evidence>
<dbReference type="SUPFAM" id="SSF64571">
    <property type="entry name" value="Cellulose docking domain, dockering"/>
    <property type="match status" value="2"/>
</dbReference>
<feature type="compositionally biased region" description="Low complexity" evidence="4">
    <location>
        <begin position="519"/>
        <end position="532"/>
    </location>
</feature>
<evidence type="ECO:0000313" key="8">
    <source>
        <dbReference type="Proteomes" id="UP000193944"/>
    </source>
</evidence>
<evidence type="ECO:0000259" key="6">
    <source>
        <dbReference type="PROSITE" id="PS51763"/>
    </source>
</evidence>
<dbReference type="InterPro" id="IPR014867">
    <property type="entry name" value="Spore_coat_CotH_CotH2/3/7"/>
</dbReference>
<dbReference type="EMBL" id="MCFG01000269">
    <property type="protein sequence ID" value="ORX76992.1"/>
    <property type="molecule type" value="Genomic_DNA"/>
</dbReference>
<evidence type="ECO:0000256" key="3">
    <source>
        <dbReference type="ARBA" id="ARBA00022801"/>
    </source>
</evidence>
<organism evidence="7 8">
    <name type="scientific">Anaeromyces robustus</name>
    <dbReference type="NCBI Taxonomy" id="1754192"/>
    <lineage>
        <taxon>Eukaryota</taxon>
        <taxon>Fungi</taxon>
        <taxon>Fungi incertae sedis</taxon>
        <taxon>Chytridiomycota</taxon>
        <taxon>Chytridiomycota incertae sedis</taxon>
        <taxon>Neocallimastigomycetes</taxon>
        <taxon>Neocallimastigales</taxon>
        <taxon>Neocallimastigaceae</taxon>
        <taxon>Anaeromyces</taxon>
    </lineage>
</organism>
<accession>A0A1Y1WU73</accession>
<gene>
    <name evidence="7" type="ORF">BCR32DRAFT_223775</name>
</gene>
<protein>
    <recommendedName>
        <fullName evidence="6">CBM10 domain-containing protein</fullName>
    </recommendedName>
</protein>
<feature type="signal peptide" evidence="5">
    <location>
        <begin position="1"/>
        <end position="17"/>
    </location>
</feature>
<proteinExistence type="predicted"/>
<feature type="domain" description="CBM10" evidence="6">
    <location>
        <begin position="553"/>
        <end position="592"/>
    </location>
</feature>
<evidence type="ECO:0000256" key="1">
    <source>
        <dbReference type="ARBA" id="ARBA00022729"/>
    </source>
</evidence>
<comment type="caution">
    <text evidence="7">The sequence shown here is derived from an EMBL/GenBank/DDBJ whole genome shotgun (WGS) entry which is preliminary data.</text>
</comment>
<reference evidence="7 8" key="2">
    <citation type="submission" date="2016-08" db="EMBL/GenBank/DDBJ databases">
        <title>Pervasive Adenine N6-methylation of Active Genes in Fungi.</title>
        <authorList>
            <consortium name="DOE Joint Genome Institute"/>
            <person name="Mondo S.J."/>
            <person name="Dannebaum R.O."/>
            <person name="Kuo R.C."/>
            <person name="Labutti K."/>
            <person name="Haridas S."/>
            <person name="Kuo A."/>
            <person name="Salamov A."/>
            <person name="Ahrendt S.R."/>
            <person name="Lipzen A."/>
            <person name="Sullivan W."/>
            <person name="Andreopoulos W.B."/>
            <person name="Clum A."/>
            <person name="Lindquist E."/>
            <person name="Daum C."/>
            <person name="Ramamoorthy G.K."/>
            <person name="Gryganskyi A."/>
            <person name="Culley D."/>
            <person name="Magnuson J.K."/>
            <person name="James T.Y."/>
            <person name="O'Malley M.A."/>
            <person name="Stajich J.E."/>
            <person name="Spatafora J.W."/>
            <person name="Visel A."/>
            <person name="Grigoriev I.V."/>
        </authorList>
    </citation>
    <scope>NUCLEOTIDE SEQUENCE [LARGE SCALE GENOMIC DNA]</scope>
    <source>
        <strain evidence="7 8">S4</strain>
    </source>
</reference>
<sequence length="645" mass="73610">MLFKLTTILNLAVVVSAVNTFVGDYKRAELFEKTDDLVPIFRVTIPENDYNDLIEDVNTYDGPGAPPPGPGLPPPLPKNSPVGPGGPGAPGGPMDLSLLRTEEPDGYKTKNAVMDVEFGDEVKSFKKVTFSVGGSSSRHFSKQGFNIKIRGNQNLYGRTQLRLRPDVREATLLRTKLACDIQNRLGLPSVSANYAKLYLNDIFMGFYVLTDSIKLSWVESVFGEKDTTDLIQCGAMENDLSYEYSIDGCTNLNDDVTDNTEWGELLKAFDNAQSIEDVEDFFDVDTFLKNIAFEYLTGSWDHYLNYGHNFYLFRPAGDKWKFLLYDFDGEFGQDLAQGVGKRGAVITDYNYARFPFNKWHKDRHLLDILIYKNSTRFDNILKQEVIDAFNPAVVFPHIDELKKFIKPYIIEDYTPDENGQLPGRINLRSQNRYNLTQWDANCEFTTVLTTNYNSAYGLKMWFLERYRFVCKEYNMDCDEKYLDENFETPIDKSVEVPLSTSSRSLPPTQPEDGNGNDNSSSSQPPSSTDTTITTTITDVENPTNQPNEKPAYNCWVEQFGYPCCQKNAKVYAVDDEGEWGYNFKTQEWCGITPYSEKQKDEECWSEVFGYPCCQSCYVYEEDENGKWGYDFNESTWCGIQSYCKI</sequence>
<feature type="compositionally biased region" description="Pro residues" evidence="4">
    <location>
        <begin position="64"/>
        <end position="78"/>
    </location>
</feature>
<dbReference type="GO" id="GO:0016787">
    <property type="term" value="F:hydrolase activity"/>
    <property type="evidence" value="ECO:0007669"/>
    <property type="project" value="UniProtKB-KW"/>
</dbReference>
<dbReference type="OrthoDB" id="10267127at2759"/>
<dbReference type="Pfam" id="PF02013">
    <property type="entry name" value="CBM_10"/>
    <property type="match status" value="2"/>
</dbReference>
<keyword evidence="3" id="KW-0378">Hydrolase</keyword>
<evidence type="ECO:0000256" key="4">
    <source>
        <dbReference type="SAM" id="MobiDB-lite"/>
    </source>
</evidence>
<dbReference type="InterPro" id="IPR002883">
    <property type="entry name" value="CBM10/Dockerin_dom"/>
</dbReference>
<dbReference type="AlphaFoldDB" id="A0A1Y1WU73"/>
<dbReference type="InterPro" id="IPR009034">
    <property type="entry name" value="Dockerin_dom_fun_sf"/>
</dbReference>
<feature type="compositionally biased region" description="Low complexity" evidence="4">
    <location>
        <begin position="497"/>
        <end position="506"/>
    </location>
</feature>
<evidence type="ECO:0000256" key="2">
    <source>
        <dbReference type="ARBA" id="ARBA00022737"/>
    </source>
</evidence>
<feature type="chain" id="PRO_5013163883" description="CBM10 domain-containing protein" evidence="5">
    <location>
        <begin position="18"/>
        <end position="645"/>
    </location>
</feature>